<organism evidence="1 2">
    <name type="scientific">Nostoc flagelliforme CCNUN1</name>
    <dbReference type="NCBI Taxonomy" id="2038116"/>
    <lineage>
        <taxon>Bacteria</taxon>
        <taxon>Bacillati</taxon>
        <taxon>Cyanobacteriota</taxon>
        <taxon>Cyanophyceae</taxon>
        <taxon>Nostocales</taxon>
        <taxon>Nostocaceae</taxon>
        <taxon>Nostoc</taxon>
    </lineage>
</organism>
<name>A0A2K8SSC4_9NOSO</name>
<gene>
    <name evidence="1" type="ORF">COO91_04292</name>
</gene>
<dbReference type="Proteomes" id="UP000232003">
    <property type="component" value="Chromosome"/>
</dbReference>
<protein>
    <submittedName>
        <fullName evidence="1">Uncharacterized protein</fullName>
    </submittedName>
</protein>
<evidence type="ECO:0000313" key="1">
    <source>
        <dbReference type="EMBL" id="AUB38327.1"/>
    </source>
</evidence>
<proteinExistence type="predicted"/>
<dbReference type="EMBL" id="CP024785">
    <property type="protein sequence ID" value="AUB38327.1"/>
    <property type="molecule type" value="Genomic_DNA"/>
</dbReference>
<sequence length="46" mass="5526">MSESSTFMNVDLSKRKTQLNEFKSIRECFYYGNLRFKKNLRRSSGK</sequence>
<accession>A0A2K8SSC4</accession>
<dbReference type="KEGG" id="nfl:COO91_04292"/>
<reference evidence="1 2" key="1">
    <citation type="submission" date="2017-11" db="EMBL/GenBank/DDBJ databases">
        <title>Complete genome of a free-living desiccation-tolerant cyanobacterium and its photosynthetic adaptation to extreme terrestrial habitat.</title>
        <authorList>
            <person name="Shang J."/>
        </authorList>
    </citation>
    <scope>NUCLEOTIDE SEQUENCE [LARGE SCALE GENOMIC DNA]</scope>
    <source>
        <strain evidence="1 2">CCNUN1</strain>
    </source>
</reference>
<keyword evidence="2" id="KW-1185">Reference proteome</keyword>
<evidence type="ECO:0000313" key="2">
    <source>
        <dbReference type="Proteomes" id="UP000232003"/>
    </source>
</evidence>
<dbReference type="AlphaFoldDB" id="A0A2K8SSC4"/>